<name>A0A1R2CDE4_9CILI</name>
<dbReference type="AlphaFoldDB" id="A0A1R2CDE4"/>
<sequence>MEHGKKASRIIFSLPSPRALVKIADQKREERVKKRKEYLENSSKISLPSENEHSTNQTSKIRKFFRCLCFCCCKKAKQVHPTDCTMAL</sequence>
<proteinExistence type="predicted"/>
<accession>A0A1R2CDE4</accession>
<organism evidence="1 2">
    <name type="scientific">Stentor coeruleus</name>
    <dbReference type="NCBI Taxonomy" id="5963"/>
    <lineage>
        <taxon>Eukaryota</taxon>
        <taxon>Sar</taxon>
        <taxon>Alveolata</taxon>
        <taxon>Ciliophora</taxon>
        <taxon>Postciliodesmatophora</taxon>
        <taxon>Heterotrichea</taxon>
        <taxon>Heterotrichida</taxon>
        <taxon>Stentoridae</taxon>
        <taxon>Stentor</taxon>
    </lineage>
</organism>
<gene>
    <name evidence="1" type="ORF">SteCoe_11351</name>
</gene>
<dbReference type="Proteomes" id="UP000187209">
    <property type="component" value="Unassembled WGS sequence"/>
</dbReference>
<keyword evidence="2" id="KW-1185">Reference proteome</keyword>
<reference evidence="1 2" key="1">
    <citation type="submission" date="2016-11" db="EMBL/GenBank/DDBJ databases">
        <title>The macronuclear genome of Stentor coeruleus: a giant cell with tiny introns.</title>
        <authorList>
            <person name="Slabodnick M."/>
            <person name="Ruby J.G."/>
            <person name="Reiff S.B."/>
            <person name="Swart E.C."/>
            <person name="Gosai S."/>
            <person name="Prabakaran S."/>
            <person name="Witkowska E."/>
            <person name="Larue G.E."/>
            <person name="Fisher S."/>
            <person name="Freeman R.M."/>
            <person name="Gunawardena J."/>
            <person name="Chu W."/>
            <person name="Stover N.A."/>
            <person name="Gregory B.D."/>
            <person name="Nowacki M."/>
            <person name="Derisi J."/>
            <person name="Roy S.W."/>
            <person name="Marshall W.F."/>
            <person name="Sood P."/>
        </authorList>
    </citation>
    <scope>NUCLEOTIDE SEQUENCE [LARGE SCALE GENOMIC DNA]</scope>
    <source>
        <strain evidence="1">WM001</strain>
    </source>
</reference>
<evidence type="ECO:0000313" key="1">
    <source>
        <dbReference type="EMBL" id="OMJ87023.1"/>
    </source>
</evidence>
<dbReference type="EMBL" id="MPUH01000188">
    <property type="protein sequence ID" value="OMJ87023.1"/>
    <property type="molecule type" value="Genomic_DNA"/>
</dbReference>
<protein>
    <submittedName>
        <fullName evidence="1">Uncharacterized protein</fullName>
    </submittedName>
</protein>
<comment type="caution">
    <text evidence="1">The sequence shown here is derived from an EMBL/GenBank/DDBJ whole genome shotgun (WGS) entry which is preliminary data.</text>
</comment>
<evidence type="ECO:0000313" key="2">
    <source>
        <dbReference type="Proteomes" id="UP000187209"/>
    </source>
</evidence>